<sequence length="60" mass="7165">MINHGRPGKEAKGFVELYKDGKFQKLKYFSNKYQRRLIMDAMTKEVKHLFGDFAFHIKLD</sequence>
<gene>
    <name evidence="1" type="ORF">UFOVP25_11</name>
</gene>
<proteinExistence type="predicted"/>
<name>A0A6J5KNL1_9CAUD</name>
<dbReference type="EMBL" id="LR796153">
    <property type="protein sequence ID" value="CAB4121730.1"/>
    <property type="molecule type" value="Genomic_DNA"/>
</dbReference>
<protein>
    <submittedName>
        <fullName evidence="1">Uncharacterized protein</fullName>
    </submittedName>
</protein>
<organism evidence="1">
    <name type="scientific">uncultured Caudovirales phage</name>
    <dbReference type="NCBI Taxonomy" id="2100421"/>
    <lineage>
        <taxon>Viruses</taxon>
        <taxon>Duplodnaviria</taxon>
        <taxon>Heunggongvirae</taxon>
        <taxon>Uroviricota</taxon>
        <taxon>Caudoviricetes</taxon>
        <taxon>Peduoviridae</taxon>
        <taxon>Maltschvirus</taxon>
        <taxon>Maltschvirus maltsch</taxon>
    </lineage>
</organism>
<accession>A0A6J5KNL1</accession>
<reference evidence="1" key="1">
    <citation type="submission" date="2020-04" db="EMBL/GenBank/DDBJ databases">
        <authorList>
            <person name="Chiriac C."/>
            <person name="Salcher M."/>
            <person name="Ghai R."/>
            <person name="Kavagutti S V."/>
        </authorList>
    </citation>
    <scope>NUCLEOTIDE SEQUENCE</scope>
</reference>
<evidence type="ECO:0000313" key="1">
    <source>
        <dbReference type="EMBL" id="CAB4121730.1"/>
    </source>
</evidence>